<sequence length="229" mass="25668">MSPPPSTSIRRRRFLLLTVLAFLVILFFFHSSDSSSWRLPAILRDSSSNLSRANIVSLVKFKQQGPNNNQLSSKKVDEIYGLIHLVTGGDEEHQHVLVNKGDFDPTEPVGMEVYAPGEVMDWEEEMERLNDVFPVVVFSKSFCPFSARAKRLLEEYELVPQPMVIEVDLRDDATQIKALLTRLTSQSTFPNIIVQGKSIGGSDDLKRLHESGALKKLLEKAGVEVEGDV</sequence>
<dbReference type="PROSITE" id="PS51354">
    <property type="entry name" value="GLUTAREDOXIN_2"/>
    <property type="match status" value="1"/>
</dbReference>
<dbReference type="OrthoDB" id="423313at2759"/>
<gene>
    <name evidence="2" type="ORF">K435DRAFT_778967</name>
</gene>
<dbReference type="PANTHER" id="PTHR45694">
    <property type="entry name" value="GLUTAREDOXIN 2"/>
    <property type="match status" value="1"/>
</dbReference>
<keyword evidence="3" id="KW-1185">Reference proteome</keyword>
<dbReference type="GO" id="GO:0000324">
    <property type="term" value="C:fungal-type vacuole"/>
    <property type="evidence" value="ECO:0007669"/>
    <property type="project" value="TreeGrafter"/>
</dbReference>
<protein>
    <submittedName>
        <fullName evidence="2">Thioredoxin-like protein</fullName>
    </submittedName>
</protein>
<dbReference type="Proteomes" id="UP000297245">
    <property type="component" value="Unassembled WGS sequence"/>
</dbReference>
<dbReference type="GO" id="GO:0015038">
    <property type="term" value="F:glutathione disulfide oxidoreductase activity"/>
    <property type="evidence" value="ECO:0007669"/>
    <property type="project" value="TreeGrafter"/>
</dbReference>
<dbReference type="Gene3D" id="3.40.30.10">
    <property type="entry name" value="Glutaredoxin"/>
    <property type="match status" value="1"/>
</dbReference>
<accession>A0A4S8M1M4</accession>
<dbReference type="InterPro" id="IPR036249">
    <property type="entry name" value="Thioredoxin-like_sf"/>
</dbReference>
<dbReference type="PRINTS" id="PR00160">
    <property type="entry name" value="GLUTAREDOXIN"/>
</dbReference>
<dbReference type="GO" id="GO:0034599">
    <property type="term" value="P:cellular response to oxidative stress"/>
    <property type="evidence" value="ECO:0007669"/>
    <property type="project" value="TreeGrafter"/>
</dbReference>
<name>A0A4S8M1M4_DENBC</name>
<dbReference type="GO" id="GO:0005801">
    <property type="term" value="C:cis-Golgi network"/>
    <property type="evidence" value="ECO:0007669"/>
    <property type="project" value="TreeGrafter"/>
</dbReference>
<dbReference type="AlphaFoldDB" id="A0A4S8M1M4"/>
<dbReference type="EMBL" id="ML179198">
    <property type="protein sequence ID" value="THU95503.1"/>
    <property type="molecule type" value="Genomic_DNA"/>
</dbReference>
<evidence type="ECO:0000259" key="1">
    <source>
        <dbReference type="Pfam" id="PF00462"/>
    </source>
</evidence>
<dbReference type="SUPFAM" id="SSF52833">
    <property type="entry name" value="Thioredoxin-like"/>
    <property type="match status" value="1"/>
</dbReference>
<dbReference type="Pfam" id="PF00462">
    <property type="entry name" value="Glutaredoxin"/>
    <property type="match status" value="1"/>
</dbReference>
<proteinExistence type="predicted"/>
<dbReference type="GO" id="GO:0005796">
    <property type="term" value="C:Golgi lumen"/>
    <property type="evidence" value="ECO:0007669"/>
    <property type="project" value="TreeGrafter"/>
</dbReference>
<evidence type="ECO:0000313" key="2">
    <source>
        <dbReference type="EMBL" id="THU95503.1"/>
    </source>
</evidence>
<evidence type="ECO:0000313" key="3">
    <source>
        <dbReference type="Proteomes" id="UP000297245"/>
    </source>
</evidence>
<reference evidence="2 3" key="1">
    <citation type="journal article" date="2019" name="Nat. Ecol. Evol.">
        <title>Megaphylogeny resolves global patterns of mushroom evolution.</title>
        <authorList>
            <person name="Varga T."/>
            <person name="Krizsan K."/>
            <person name="Foldi C."/>
            <person name="Dima B."/>
            <person name="Sanchez-Garcia M."/>
            <person name="Sanchez-Ramirez S."/>
            <person name="Szollosi G.J."/>
            <person name="Szarkandi J.G."/>
            <person name="Papp V."/>
            <person name="Albert L."/>
            <person name="Andreopoulos W."/>
            <person name="Angelini C."/>
            <person name="Antonin V."/>
            <person name="Barry K.W."/>
            <person name="Bougher N.L."/>
            <person name="Buchanan P."/>
            <person name="Buyck B."/>
            <person name="Bense V."/>
            <person name="Catcheside P."/>
            <person name="Chovatia M."/>
            <person name="Cooper J."/>
            <person name="Damon W."/>
            <person name="Desjardin D."/>
            <person name="Finy P."/>
            <person name="Geml J."/>
            <person name="Haridas S."/>
            <person name="Hughes K."/>
            <person name="Justo A."/>
            <person name="Karasinski D."/>
            <person name="Kautmanova I."/>
            <person name="Kiss B."/>
            <person name="Kocsube S."/>
            <person name="Kotiranta H."/>
            <person name="LaButti K.M."/>
            <person name="Lechner B.E."/>
            <person name="Liimatainen K."/>
            <person name="Lipzen A."/>
            <person name="Lukacs Z."/>
            <person name="Mihaltcheva S."/>
            <person name="Morgado L.N."/>
            <person name="Niskanen T."/>
            <person name="Noordeloos M.E."/>
            <person name="Ohm R.A."/>
            <person name="Ortiz-Santana B."/>
            <person name="Ovrebo C."/>
            <person name="Racz N."/>
            <person name="Riley R."/>
            <person name="Savchenko A."/>
            <person name="Shiryaev A."/>
            <person name="Soop K."/>
            <person name="Spirin V."/>
            <person name="Szebenyi C."/>
            <person name="Tomsovsky M."/>
            <person name="Tulloss R.E."/>
            <person name="Uehling J."/>
            <person name="Grigoriev I.V."/>
            <person name="Vagvolgyi C."/>
            <person name="Papp T."/>
            <person name="Martin F.M."/>
            <person name="Miettinen O."/>
            <person name="Hibbett D.S."/>
            <person name="Nagy L.G."/>
        </authorList>
    </citation>
    <scope>NUCLEOTIDE SEQUENCE [LARGE SCALE GENOMIC DNA]</scope>
    <source>
        <strain evidence="2 3">CBS 962.96</strain>
    </source>
</reference>
<organism evidence="2 3">
    <name type="scientific">Dendrothele bispora (strain CBS 962.96)</name>
    <dbReference type="NCBI Taxonomy" id="1314807"/>
    <lineage>
        <taxon>Eukaryota</taxon>
        <taxon>Fungi</taxon>
        <taxon>Dikarya</taxon>
        <taxon>Basidiomycota</taxon>
        <taxon>Agaricomycotina</taxon>
        <taxon>Agaricomycetes</taxon>
        <taxon>Agaricomycetidae</taxon>
        <taxon>Agaricales</taxon>
        <taxon>Agaricales incertae sedis</taxon>
        <taxon>Dendrothele</taxon>
    </lineage>
</organism>
<dbReference type="PANTHER" id="PTHR45694:SF5">
    <property type="entry name" value="GLUTAREDOXIN 2"/>
    <property type="match status" value="1"/>
</dbReference>
<dbReference type="InterPro" id="IPR002109">
    <property type="entry name" value="Glutaredoxin"/>
</dbReference>
<dbReference type="InterPro" id="IPR014025">
    <property type="entry name" value="Glutaredoxin_subgr"/>
</dbReference>
<feature type="domain" description="Glutaredoxin" evidence="1">
    <location>
        <begin position="135"/>
        <end position="199"/>
    </location>
</feature>
<dbReference type="CDD" id="cd03419">
    <property type="entry name" value="GRX_GRXh_1_2_like"/>
    <property type="match status" value="1"/>
</dbReference>